<dbReference type="PANTHER" id="PTHR36922:SF1">
    <property type="entry name" value="DUF1993 DOMAIN-CONTAINING PROTEIN"/>
    <property type="match status" value="1"/>
</dbReference>
<sequence>MSSLYDISIPVYTDITKTAVSILKKGEEHFKSQGKDTAELLKLKIADDMLPLNMQILIIVMTGRKLVERVANAAPVDTPINQEYTLAELQGLLDAQLAELAKVDRAQVDGREQTEVPCKFGPEEYKSSALDYVSGYPIPTGYFHLNMLYALLRGAGVPLGKRDYMAEFMKKMTKA</sequence>
<dbReference type="Gene3D" id="1.20.120.450">
    <property type="entry name" value="dinb family like domain"/>
    <property type="match status" value="1"/>
</dbReference>
<evidence type="ECO:0000313" key="2">
    <source>
        <dbReference type="Proteomes" id="UP001392437"/>
    </source>
</evidence>
<dbReference type="EMBL" id="JAQQWP010000011">
    <property type="protein sequence ID" value="KAK8096187.1"/>
    <property type="molecule type" value="Genomic_DNA"/>
</dbReference>
<evidence type="ECO:0000313" key="1">
    <source>
        <dbReference type="EMBL" id="KAK8096187.1"/>
    </source>
</evidence>
<dbReference type="InterPro" id="IPR018531">
    <property type="entry name" value="DUF1993"/>
</dbReference>
<accession>A0AAW0Q904</accession>
<reference evidence="1 2" key="1">
    <citation type="submission" date="2023-01" db="EMBL/GenBank/DDBJ databases">
        <title>Analysis of 21 Apiospora genomes using comparative genomics revels a genus with tremendous synthesis potential of carbohydrate active enzymes and secondary metabolites.</title>
        <authorList>
            <person name="Sorensen T."/>
        </authorList>
    </citation>
    <scope>NUCLEOTIDE SEQUENCE [LARGE SCALE GENOMIC DNA]</scope>
    <source>
        <strain evidence="1 2">CBS 117206</strain>
    </source>
</reference>
<keyword evidence="2" id="KW-1185">Reference proteome</keyword>
<organism evidence="1 2">
    <name type="scientific">Apiospora kogelbergensis</name>
    <dbReference type="NCBI Taxonomy" id="1337665"/>
    <lineage>
        <taxon>Eukaryota</taxon>
        <taxon>Fungi</taxon>
        <taxon>Dikarya</taxon>
        <taxon>Ascomycota</taxon>
        <taxon>Pezizomycotina</taxon>
        <taxon>Sordariomycetes</taxon>
        <taxon>Xylariomycetidae</taxon>
        <taxon>Amphisphaeriales</taxon>
        <taxon>Apiosporaceae</taxon>
        <taxon>Apiospora</taxon>
    </lineage>
</organism>
<comment type="caution">
    <text evidence="1">The sequence shown here is derived from an EMBL/GenBank/DDBJ whole genome shotgun (WGS) entry which is preliminary data.</text>
</comment>
<dbReference type="SUPFAM" id="SSF109854">
    <property type="entry name" value="DinB/YfiT-like putative metalloenzymes"/>
    <property type="match status" value="1"/>
</dbReference>
<dbReference type="InterPro" id="IPR034660">
    <property type="entry name" value="DinB/YfiT-like"/>
</dbReference>
<protein>
    <submittedName>
        <fullName evidence="1">Helix-turn-helix-domain containing protein type</fullName>
    </submittedName>
</protein>
<dbReference type="Pfam" id="PF09351">
    <property type="entry name" value="DUF1993"/>
    <property type="match status" value="1"/>
</dbReference>
<gene>
    <name evidence="1" type="ORF">PG999_014209</name>
</gene>
<dbReference type="Proteomes" id="UP001392437">
    <property type="component" value="Unassembled WGS sequence"/>
</dbReference>
<name>A0AAW0Q904_9PEZI</name>
<proteinExistence type="predicted"/>
<dbReference type="PANTHER" id="PTHR36922">
    <property type="entry name" value="BLL2446 PROTEIN"/>
    <property type="match status" value="1"/>
</dbReference>
<dbReference type="AlphaFoldDB" id="A0AAW0Q904"/>